<dbReference type="EMBL" id="JHEH01000022">
    <property type="protein sequence ID" value="KEP68887.1"/>
    <property type="molecule type" value="Genomic_DNA"/>
</dbReference>
<protein>
    <submittedName>
        <fullName evidence="1">Uncharacterized protein</fullName>
    </submittedName>
</protein>
<dbReference type="eggNOG" id="ENOG502Z9S5">
    <property type="taxonomic scope" value="Bacteria"/>
</dbReference>
<name>A0A074U2K8_9RHOB</name>
<evidence type="ECO:0000313" key="1">
    <source>
        <dbReference type="EMBL" id="KEP68887.1"/>
    </source>
</evidence>
<dbReference type="RefSeq" id="WP_038067911.1">
    <property type="nucleotide sequence ID" value="NZ_FOVB01000003.1"/>
</dbReference>
<dbReference type="AlphaFoldDB" id="A0A074U2K8"/>
<organism evidence="1 2">
    <name type="scientific">Thioclava dalianensis</name>
    <dbReference type="NCBI Taxonomy" id="1185766"/>
    <lineage>
        <taxon>Bacteria</taxon>
        <taxon>Pseudomonadati</taxon>
        <taxon>Pseudomonadota</taxon>
        <taxon>Alphaproteobacteria</taxon>
        <taxon>Rhodobacterales</taxon>
        <taxon>Paracoccaceae</taxon>
        <taxon>Thioclava</taxon>
    </lineage>
</organism>
<dbReference type="Proteomes" id="UP000027725">
    <property type="component" value="Unassembled WGS sequence"/>
</dbReference>
<proteinExistence type="predicted"/>
<evidence type="ECO:0000313" key="2">
    <source>
        <dbReference type="Proteomes" id="UP000027725"/>
    </source>
</evidence>
<keyword evidence="2" id="KW-1185">Reference proteome</keyword>
<gene>
    <name evidence="1" type="ORF">DL1_08330</name>
</gene>
<dbReference type="OrthoDB" id="4682272at2"/>
<sequence>MLGDQKQNATEGSTAIQAKGDVTVNGGLSPTQMVEILSALTAHVETLGNACRAQIEDRLKIFEAGVLERFAADGTTRSEAFREPDFLAATLDAQKAFARSGDEGLREVLTDLVAQRSKVAERSRLSLTLNDAIAKVGSIPDSDLNTLSMMFIFQNIQINTLTNIQELADYYSRLCLPLLDNISTSQSAINYLAAHGCVIPPSGLGIYSDALEIFSSRYGDIITKGVSEADLRDKFTDYDLLLLRGLIVESPYGNGRKAFAVRGPQLEKILPQFGIYGEYSERYKEVTRHSQPSGDEFQGVMNAHFPRIAEVMAKYNEPIIRNSRLTSIGIALAHANLAKGPLQNVDLSIWIKP</sequence>
<dbReference type="NCBIfam" id="NF045477">
    <property type="entry name" value="LPO_1073_dom"/>
    <property type="match status" value="1"/>
</dbReference>
<dbReference type="InterPro" id="IPR053773">
    <property type="entry name" value="Vpar_1526-like"/>
</dbReference>
<dbReference type="STRING" id="1185766.SAMN05216224_10321"/>
<accession>A0A074U2K8</accession>
<comment type="caution">
    <text evidence="1">The sequence shown here is derived from an EMBL/GenBank/DDBJ whole genome shotgun (WGS) entry which is preliminary data.</text>
</comment>
<reference evidence="1 2" key="1">
    <citation type="submission" date="2014-03" db="EMBL/GenBank/DDBJ databases">
        <title>The draft genome sequence of Thioclava dalianensis DLFJ1-1.</title>
        <authorList>
            <person name="Lai Q."/>
            <person name="Shao Z."/>
        </authorList>
    </citation>
    <scope>NUCLEOTIDE SEQUENCE [LARGE SCALE GENOMIC DNA]</scope>
    <source>
        <strain evidence="1 2">DLFJ1-1</strain>
    </source>
</reference>